<dbReference type="InterPro" id="IPR045870">
    <property type="entry name" value="TryX_NRX_thioredoxin_dom"/>
</dbReference>
<protein>
    <recommendedName>
        <fullName evidence="1">protein-disulfide reductase</fullName>
        <ecNumber evidence="1">1.8.1.8</ecNumber>
    </recommendedName>
</protein>
<reference evidence="9 10" key="1">
    <citation type="journal article" date="2010" name="Nature">
        <title>Genome sequencing and analysis of the model grass Brachypodium distachyon.</title>
        <authorList>
            <consortium name="International Brachypodium Initiative"/>
        </authorList>
    </citation>
    <scope>NUCLEOTIDE SEQUENCE [LARGE SCALE GENOMIC DNA]</scope>
    <source>
        <strain evidence="9 10">Bd21</strain>
    </source>
</reference>
<dbReference type="RefSeq" id="XP_003562828.1">
    <property type="nucleotide sequence ID" value="XM_003562780.4"/>
</dbReference>
<organism evidence="10">
    <name type="scientific">Brachypodium distachyon</name>
    <name type="common">Purple false brome</name>
    <name type="synonym">Trachynia distachya</name>
    <dbReference type="NCBI Taxonomy" id="15368"/>
    <lineage>
        <taxon>Eukaryota</taxon>
        <taxon>Viridiplantae</taxon>
        <taxon>Streptophyta</taxon>
        <taxon>Embryophyta</taxon>
        <taxon>Tracheophyta</taxon>
        <taxon>Spermatophyta</taxon>
        <taxon>Magnoliopsida</taxon>
        <taxon>Liliopsida</taxon>
        <taxon>Poales</taxon>
        <taxon>Poaceae</taxon>
        <taxon>BOP clade</taxon>
        <taxon>Pooideae</taxon>
        <taxon>Stipodae</taxon>
        <taxon>Brachypodieae</taxon>
        <taxon>Brachypodium</taxon>
    </lineage>
</organism>
<dbReference type="Pfam" id="PF03107">
    <property type="entry name" value="C1_2"/>
    <property type="match status" value="1"/>
</dbReference>
<name>I1GT10_BRADI</name>
<dbReference type="InterPro" id="IPR013766">
    <property type="entry name" value="Thioredoxin_domain"/>
</dbReference>
<dbReference type="PROSITE" id="PS51352">
    <property type="entry name" value="THIOREDOXIN_2"/>
    <property type="match status" value="2"/>
</dbReference>
<accession>I1GT10</accession>
<keyword evidence="3" id="KW-0560">Oxidoreductase</keyword>
<evidence type="ECO:0000256" key="1">
    <source>
        <dbReference type="ARBA" id="ARBA00012612"/>
    </source>
</evidence>
<keyword evidence="11" id="KW-1185">Reference proteome</keyword>
<evidence type="ECO:0000256" key="6">
    <source>
        <dbReference type="ARBA" id="ARBA00047388"/>
    </source>
</evidence>
<dbReference type="OrthoDB" id="409136at2759"/>
<dbReference type="EnsemblPlants" id="KQK15534">
    <property type="protein sequence ID" value="KQK15534"/>
    <property type="gene ID" value="BRADI_1g23520v3"/>
</dbReference>
<dbReference type="KEGG" id="bdi:100841918"/>
<comment type="similarity">
    <text evidence="5">Belongs to the nucleoredoxin family.</text>
</comment>
<reference evidence="10" key="3">
    <citation type="submission" date="2018-08" db="UniProtKB">
        <authorList>
            <consortium name="EnsemblPlants"/>
        </authorList>
    </citation>
    <scope>IDENTIFICATION</scope>
    <source>
        <strain evidence="10">cv. Bd21</strain>
    </source>
</reference>
<reference evidence="9" key="2">
    <citation type="submission" date="2017-06" db="EMBL/GenBank/DDBJ databases">
        <title>WGS assembly of Brachypodium distachyon.</title>
        <authorList>
            <consortium name="The International Brachypodium Initiative"/>
            <person name="Lucas S."/>
            <person name="Harmon-Smith M."/>
            <person name="Lail K."/>
            <person name="Tice H."/>
            <person name="Grimwood J."/>
            <person name="Bruce D."/>
            <person name="Barry K."/>
            <person name="Shu S."/>
            <person name="Lindquist E."/>
            <person name="Wang M."/>
            <person name="Pitluck S."/>
            <person name="Vogel J.P."/>
            <person name="Garvin D.F."/>
            <person name="Mockler T.C."/>
            <person name="Schmutz J."/>
            <person name="Rokhsar D."/>
            <person name="Bevan M.W."/>
        </authorList>
    </citation>
    <scope>NUCLEOTIDE SEQUENCE</scope>
    <source>
        <strain evidence="9">Bd21</strain>
    </source>
</reference>
<evidence type="ECO:0000313" key="9">
    <source>
        <dbReference type="EMBL" id="KQK15534.1"/>
    </source>
</evidence>
<dbReference type="SUPFAM" id="SSF52833">
    <property type="entry name" value="Thioredoxin-like"/>
    <property type="match status" value="3"/>
</dbReference>
<dbReference type="PROSITE" id="PS00194">
    <property type="entry name" value="THIOREDOXIN_1"/>
    <property type="match status" value="1"/>
</dbReference>
<evidence type="ECO:0000256" key="4">
    <source>
        <dbReference type="ARBA" id="ARBA00023027"/>
    </source>
</evidence>
<dbReference type="OMA" id="DEHQDAF"/>
<comment type="catalytic activity">
    <reaction evidence="7">
        <text>[protein]-dithiol + NADP(+) = [protein]-disulfide + NADPH + H(+)</text>
        <dbReference type="Rhea" id="RHEA:18753"/>
        <dbReference type="Rhea" id="RHEA-COMP:10593"/>
        <dbReference type="Rhea" id="RHEA-COMP:10594"/>
        <dbReference type="ChEBI" id="CHEBI:15378"/>
        <dbReference type="ChEBI" id="CHEBI:29950"/>
        <dbReference type="ChEBI" id="CHEBI:50058"/>
        <dbReference type="ChEBI" id="CHEBI:57783"/>
        <dbReference type="ChEBI" id="CHEBI:58349"/>
        <dbReference type="EC" id="1.8.1.8"/>
    </reaction>
</comment>
<dbReference type="AlphaFoldDB" id="I1GT10"/>
<dbReference type="InterPro" id="IPR046349">
    <property type="entry name" value="C1-like_sf"/>
</dbReference>
<evidence type="ECO:0000256" key="5">
    <source>
        <dbReference type="ARBA" id="ARBA00025782"/>
    </source>
</evidence>
<dbReference type="InterPro" id="IPR004146">
    <property type="entry name" value="DC1"/>
</dbReference>
<dbReference type="PANTHER" id="PTHR13871:SF96">
    <property type="entry name" value="THIOREDOXIN DOMAIN-CONTAINING PROTEIN"/>
    <property type="match status" value="1"/>
</dbReference>
<dbReference type="Proteomes" id="UP000008810">
    <property type="component" value="Chromosome 1"/>
</dbReference>
<evidence type="ECO:0000256" key="2">
    <source>
        <dbReference type="ARBA" id="ARBA00022737"/>
    </source>
</evidence>
<keyword evidence="4" id="KW-0520">NAD</keyword>
<dbReference type="CDD" id="cd03009">
    <property type="entry name" value="TryX_like_TryX_NRX"/>
    <property type="match status" value="2"/>
</dbReference>
<dbReference type="EC" id="1.8.1.8" evidence="1"/>
<proteinExistence type="inferred from homology"/>
<keyword evidence="2" id="KW-0677">Repeat</keyword>
<feature type="domain" description="Thioredoxin" evidence="8">
    <location>
        <begin position="1"/>
        <end position="162"/>
    </location>
</feature>
<dbReference type="EMBL" id="CM000880">
    <property type="protein sequence ID" value="KQK15534.1"/>
    <property type="molecule type" value="Genomic_DNA"/>
</dbReference>
<dbReference type="FunCoup" id="I1GT10">
    <property type="interactions" value="833"/>
</dbReference>
<dbReference type="Gramene" id="KQK15534">
    <property type="protein sequence ID" value="KQK15534"/>
    <property type="gene ID" value="BRADI_1g23520v3"/>
</dbReference>
<dbReference type="PANTHER" id="PTHR13871">
    <property type="entry name" value="THIOREDOXIN"/>
    <property type="match status" value="1"/>
</dbReference>
<dbReference type="InterPro" id="IPR052259">
    <property type="entry name" value="Nucleoredoxin-like"/>
</dbReference>
<evidence type="ECO:0000313" key="10">
    <source>
        <dbReference type="EnsemblPlants" id="KQK15534"/>
    </source>
</evidence>
<comment type="catalytic activity">
    <reaction evidence="6">
        <text>[protein]-dithiol + NAD(+) = [protein]-disulfide + NADH + H(+)</text>
        <dbReference type="Rhea" id="RHEA:18749"/>
        <dbReference type="Rhea" id="RHEA-COMP:10593"/>
        <dbReference type="Rhea" id="RHEA-COMP:10594"/>
        <dbReference type="ChEBI" id="CHEBI:15378"/>
        <dbReference type="ChEBI" id="CHEBI:29950"/>
        <dbReference type="ChEBI" id="CHEBI:50058"/>
        <dbReference type="ChEBI" id="CHEBI:57540"/>
        <dbReference type="ChEBI" id="CHEBI:57945"/>
        <dbReference type="EC" id="1.8.1.8"/>
    </reaction>
</comment>
<dbReference type="GeneID" id="100841918"/>
<dbReference type="HOGENOM" id="CLU_019626_1_0_1"/>
<dbReference type="SUPFAM" id="SSF57889">
    <property type="entry name" value="Cysteine-rich domain"/>
    <property type="match status" value="1"/>
</dbReference>
<evidence type="ECO:0000256" key="3">
    <source>
        <dbReference type="ARBA" id="ARBA00023002"/>
    </source>
</evidence>
<dbReference type="GO" id="GO:0004791">
    <property type="term" value="F:thioredoxin-disulfide reductase (NADPH) activity"/>
    <property type="evidence" value="ECO:0007669"/>
    <property type="project" value="InterPro"/>
</dbReference>
<evidence type="ECO:0000259" key="8">
    <source>
        <dbReference type="PROSITE" id="PS51352"/>
    </source>
</evidence>
<dbReference type="InterPro" id="IPR012336">
    <property type="entry name" value="Thioredoxin-like_fold"/>
</dbReference>
<dbReference type="Pfam" id="PF13905">
    <property type="entry name" value="Thioredoxin_8"/>
    <property type="match status" value="3"/>
</dbReference>
<evidence type="ECO:0000256" key="7">
    <source>
        <dbReference type="ARBA" id="ARBA00047804"/>
    </source>
</evidence>
<evidence type="ECO:0000313" key="11">
    <source>
        <dbReference type="Proteomes" id="UP000008810"/>
    </source>
</evidence>
<dbReference type="InterPro" id="IPR017937">
    <property type="entry name" value="Thioredoxin_CS"/>
</dbReference>
<sequence length="577" mass="63903">MAAASTTDGGVGAILTAGERDYLVRNSGEQVKISSIEAGTVALYFSASWCPPCRRFTPKLIEAYKELASQGKSFEVVFVSGDQDEEAFNAYFAKMPWLAVPFTDSEGRKSLDERFQVRGIPHLVILDAKTGKVCTEDGVEFVSEYGIDAYPFTPERINELKEQEKAAKDNQTIHSVLSAPTRDYLISNKGDKVPISDLEGKYVGLCFVVSGYGPVEEFTTVLAKIYGKLKEVGKKFEVVAVSMDNDEASFNESFQNMPWLAIPQGDKMCQKLVSYFELNDLPTLVLIGPDGKTLNSNIADIIEENGVESWEGFPFNAEKLEILAEKARAKAESQTLQSLLVTGDLDFVIGKDGAKVPVSQLVGKTVLLYFSAQWCGPCRAFLPTLVDVYNKIKEKNSDFEIVFISSDRDQSSFDDFFSGMPWLALPLEDERKAYLKKMFKIRGIPSLVAIGPSGKTVNTDAKAPLAVHGADAFPFTEEKIQELEKNIDEMAKGWPEKLKHELHEEHELVLTRHRRPFGCDGCDEMGNSWSYYCAECDFDLHTSCALGEKKKGEEEKGHDAEAAPAGYVCEGDVCRKA</sequence>
<dbReference type="eggNOG" id="KOG2501">
    <property type="taxonomic scope" value="Eukaryota"/>
</dbReference>
<dbReference type="Gene3D" id="3.40.30.10">
    <property type="entry name" value="Glutaredoxin"/>
    <property type="match status" value="3"/>
</dbReference>
<dbReference type="InterPro" id="IPR036249">
    <property type="entry name" value="Thioredoxin-like_sf"/>
</dbReference>
<gene>
    <name evidence="10" type="primary">LOC100841918</name>
    <name evidence="9" type="ORF">BRADI_1g23520v3</name>
</gene>
<feature type="domain" description="Thioredoxin" evidence="8">
    <location>
        <begin position="325"/>
        <end position="485"/>
    </location>
</feature>